<evidence type="ECO:0000256" key="3">
    <source>
        <dbReference type="SAM" id="Phobius"/>
    </source>
</evidence>
<dbReference type="EMBL" id="GEDC01003647">
    <property type="protein sequence ID" value="JAS33651.1"/>
    <property type="molecule type" value="Transcribed_RNA"/>
</dbReference>
<evidence type="ECO:0000313" key="5">
    <source>
        <dbReference type="EMBL" id="JAS16358.1"/>
    </source>
</evidence>
<evidence type="ECO:0000313" key="6">
    <source>
        <dbReference type="EMBL" id="JAS33651.1"/>
    </source>
</evidence>
<dbReference type="AlphaFoldDB" id="A0A1B6E6U2"/>
<dbReference type="InterPro" id="IPR035914">
    <property type="entry name" value="Sperma_CUB_dom_sf"/>
</dbReference>
<dbReference type="PANTHER" id="PTHR33236">
    <property type="entry name" value="INTRAFLAGELLAR TRANSPORT PROTEIN 122 FAMILY PROTEIN-RELATED"/>
    <property type="match status" value="1"/>
</dbReference>
<reference evidence="6" key="1">
    <citation type="submission" date="2015-12" db="EMBL/GenBank/DDBJ databases">
        <title>De novo transcriptome assembly of four potential Pierce s Disease insect vectors from Arizona vineyards.</title>
        <authorList>
            <person name="Tassone E.E."/>
        </authorList>
    </citation>
    <scope>NUCLEOTIDE SEQUENCE</scope>
</reference>
<name>A0A1B6E6U2_9HEMI</name>
<dbReference type="Gene3D" id="2.60.120.290">
    <property type="entry name" value="Spermadhesin, CUB domain"/>
    <property type="match status" value="1"/>
</dbReference>
<keyword evidence="1 2" id="KW-1015">Disulfide bond</keyword>
<evidence type="ECO:0000256" key="1">
    <source>
        <dbReference type="ARBA" id="ARBA00023157"/>
    </source>
</evidence>
<protein>
    <recommendedName>
        <fullName evidence="4">CUB domain-containing protein</fullName>
    </recommendedName>
</protein>
<keyword evidence="3" id="KW-0812">Transmembrane</keyword>
<dbReference type="PROSITE" id="PS01180">
    <property type="entry name" value="CUB"/>
    <property type="match status" value="1"/>
</dbReference>
<organism evidence="6">
    <name type="scientific">Clastoptera arizonana</name>
    <name type="common">Arizona spittle bug</name>
    <dbReference type="NCBI Taxonomy" id="38151"/>
    <lineage>
        <taxon>Eukaryota</taxon>
        <taxon>Metazoa</taxon>
        <taxon>Ecdysozoa</taxon>
        <taxon>Arthropoda</taxon>
        <taxon>Hexapoda</taxon>
        <taxon>Insecta</taxon>
        <taxon>Pterygota</taxon>
        <taxon>Neoptera</taxon>
        <taxon>Paraneoptera</taxon>
        <taxon>Hemiptera</taxon>
        <taxon>Auchenorrhyncha</taxon>
        <taxon>Cercopoidea</taxon>
        <taxon>Clastopteridae</taxon>
        <taxon>Clastoptera</taxon>
    </lineage>
</organism>
<dbReference type="InterPro" id="IPR058698">
    <property type="entry name" value="CUB_metazoa"/>
</dbReference>
<comment type="caution">
    <text evidence="2">Lacks conserved residue(s) required for the propagation of feature annotation.</text>
</comment>
<gene>
    <name evidence="6" type="ORF">g.7066</name>
    <name evidence="5" type="ORF">g.7068</name>
</gene>
<accession>A0A1B6E6U2</accession>
<proteinExistence type="predicted"/>
<feature type="domain" description="CUB" evidence="4">
    <location>
        <begin position="251"/>
        <end position="370"/>
    </location>
</feature>
<dbReference type="Pfam" id="PF26080">
    <property type="entry name" value="CUB_animal"/>
    <property type="match status" value="1"/>
</dbReference>
<feature type="transmembrane region" description="Helical" evidence="3">
    <location>
        <begin position="12"/>
        <end position="30"/>
    </location>
</feature>
<sequence length="534" mass="60273">MVILSNKILKMTSSNSVCIVFISSVIYWSYSINVIKELHFNGSQSRTIYMPKVETEHSINNKMMDKELIIKQNHTSKYERFKIKEIKPFKIKRIKIPNNIMTRHSLYNIIKMFTKCCYSSLIKHKLNKTTINFKPALKIRQSVIKSGNTTIKNLLLKIKCKSTCLHLNQKNESGFQNNNSVKTMGKYVIKRRLPKLLNLFTLIQFPNEACVTINGTGGMCYHSSQCEKFGGRADGLCAYGYGVCCSIEKSCGGSTIVNGTYFTGPNSATEQSSGIYACIFHIYKIQPIVRQLYIYLEYFEFASPINGNCVIDRFVVTGQNSNNVIPSICGNNSGQHLYVDVSSASGPIVLTVLSSGAQGLPKFRIRIFQLKEGDQLLAPYNCLQYYSSKEGVIKSFNYQITGNNLNSTYNYMNNLNYVICIKKEDKYCSISYSNIDANGEEYPFELINIDENGMMTVPVGQAGVETYNCPDDYIIISGSRLCGYKLNDASTNPDFFMNYQVTDMTNGPFILNVHTDSSISGRGFRLVYKQNCCK</sequence>
<keyword evidence="3" id="KW-1133">Transmembrane helix</keyword>
<dbReference type="EMBL" id="GEDC01020940">
    <property type="protein sequence ID" value="JAS16358.1"/>
    <property type="molecule type" value="Transcribed_RNA"/>
</dbReference>
<evidence type="ECO:0000256" key="2">
    <source>
        <dbReference type="PROSITE-ProRule" id="PRU00059"/>
    </source>
</evidence>
<evidence type="ECO:0000259" key="4">
    <source>
        <dbReference type="PROSITE" id="PS01180"/>
    </source>
</evidence>
<feature type="disulfide bond" evidence="2">
    <location>
        <begin position="251"/>
        <end position="278"/>
    </location>
</feature>
<dbReference type="InterPro" id="IPR000859">
    <property type="entry name" value="CUB_dom"/>
</dbReference>
<dbReference type="PANTHER" id="PTHR33236:SF11">
    <property type="entry name" value="CUB DOMAIN-CONTAINING PROTEIN"/>
    <property type="match status" value="1"/>
</dbReference>
<keyword evidence="3" id="KW-0472">Membrane</keyword>